<name>A0ABN0NWK1_TRELE</name>
<dbReference type="PANTHER" id="PTHR43075:SF1">
    <property type="entry name" value="FORMATE LYASE ACTIVATING ENZYME, PUTATIVE (AFU_ORTHOLOGUE AFUA_2G15630)-RELATED"/>
    <property type="match status" value="1"/>
</dbReference>
<protein>
    <recommendedName>
        <fullName evidence="3">Radical SAM core domain-containing protein</fullName>
    </recommendedName>
</protein>
<dbReference type="EMBL" id="AWVH01000043">
    <property type="protein sequence ID" value="ERJ91737.1"/>
    <property type="molecule type" value="Genomic_DNA"/>
</dbReference>
<proteinExistence type="predicted"/>
<gene>
    <name evidence="1" type="ORF">HMPREF9193_01961</name>
</gene>
<dbReference type="InterPro" id="IPR013785">
    <property type="entry name" value="Aldolase_TIM"/>
</dbReference>
<keyword evidence="2" id="KW-1185">Reference proteome</keyword>
<accession>A0ABN0NWK1</accession>
<evidence type="ECO:0000313" key="1">
    <source>
        <dbReference type="EMBL" id="ERJ91737.1"/>
    </source>
</evidence>
<dbReference type="PANTHER" id="PTHR43075">
    <property type="entry name" value="FORMATE LYASE ACTIVATING ENZYME, PUTATIVE (AFU_ORTHOLOGUE AFUA_2G15630)-RELATED"/>
    <property type="match status" value="1"/>
</dbReference>
<reference evidence="1 2" key="1">
    <citation type="submission" date="2013-08" db="EMBL/GenBank/DDBJ databases">
        <authorList>
            <person name="Weinstock G."/>
            <person name="Sodergren E."/>
            <person name="Wylie T."/>
            <person name="Fulton L."/>
            <person name="Fulton R."/>
            <person name="Fronick C."/>
            <person name="O'Laughlin M."/>
            <person name="Godfrey J."/>
            <person name="Miner T."/>
            <person name="Herter B."/>
            <person name="Appelbaum E."/>
            <person name="Cordes M."/>
            <person name="Lek S."/>
            <person name="Wollam A."/>
            <person name="Pepin K.H."/>
            <person name="Palsikar V.B."/>
            <person name="Mitreva M."/>
            <person name="Wilson R.K."/>
        </authorList>
    </citation>
    <scope>NUCLEOTIDE SEQUENCE [LARGE SCALE GENOMIC DNA]</scope>
    <source>
        <strain evidence="1 2">ATCC 700332</strain>
    </source>
</reference>
<dbReference type="Proteomes" id="UP000016649">
    <property type="component" value="Unassembled WGS sequence"/>
</dbReference>
<evidence type="ECO:0000313" key="2">
    <source>
        <dbReference type="Proteomes" id="UP000016649"/>
    </source>
</evidence>
<comment type="caution">
    <text evidence="1">The sequence shown here is derived from an EMBL/GenBank/DDBJ whole genome shotgun (WGS) entry which is preliminary data.</text>
</comment>
<evidence type="ECO:0008006" key="3">
    <source>
        <dbReference type="Google" id="ProtNLM"/>
    </source>
</evidence>
<dbReference type="Gene3D" id="3.20.20.70">
    <property type="entry name" value="Aldolase class I"/>
    <property type="match status" value="1"/>
</dbReference>
<organism evidence="1 2">
    <name type="scientific">Treponema lecithinolyticum ATCC 700332</name>
    <dbReference type="NCBI Taxonomy" id="1321815"/>
    <lineage>
        <taxon>Bacteria</taxon>
        <taxon>Pseudomonadati</taxon>
        <taxon>Spirochaetota</taxon>
        <taxon>Spirochaetia</taxon>
        <taxon>Spirochaetales</taxon>
        <taxon>Treponemataceae</taxon>
        <taxon>Treponema</taxon>
    </lineage>
</organism>
<dbReference type="InterPro" id="IPR040085">
    <property type="entry name" value="MJ0674-like"/>
</dbReference>
<sequence>MGKTVDTEEFVRMCRVLEQAGAENINIVTGSHAVPALAKGIMQAKKEGLDIPVCWNSSAYESVSTVDMLAGAADIWLPDLKTAQSALSQALFGIRDYGKTAKAAIKRMIELSPLRFTQFSDKSEKIVSGVIVRHLVLPGCMDNTIAVLDWLKENADGKACISLMSQYTPIRSQKPAGVFPDRFINEEEFLHIKELIDEYEFEYLFYQELEPDDSWLPDFNRFQPFSNALAKPLWHWKSGFTNEPL</sequence>